<dbReference type="Gene3D" id="3.30.450.180">
    <property type="match status" value="1"/>
</dbReference>
<evidence type="ECO:0000259" key="1">
    <source>
        <dbReference type="Pfam" id="PF17765"/>
    </source>
</evidence>
<feature type="domain" description="MmyB-like transcription regulator ligand binding" evidence="1">
    <location>
        <begin position="2"/>
        <end position="97"/>
    </location>
</feature>
<dbReference type="AlphaFoldDB" id="A0A1C3NUJ1"/>
<proteinExistence type="predicted"/>
<dbReference type="InterPro" id="IPR041413">
    <property type="entry name" value="MLTR_LBD"/>
</dbReference>
<accession>A0A1C3NUJ1</accession>
<sequence>MTKDLLAQFRSQIGNDRHDERTREIFALLEVERAELKPWWESRSAHGFATRTVTVNTATVGEIRLVLSLFRPMDDPDSGILLQTPVGHADRTRLRQLTELPARWVGNDRTRGFYD</sequence>
<keyword evidence="3" id="KW-1185">Reference proteome</keyword>
<gene>
    <name evidence="2" type="ORF">FDG2_0877</name>
</gene>
<dbReference type="Pfam" id="PF17765">
    <property type="entry name" value="MLTR_LBD"/>
    <property type="match status" value="1"/>
</dbReference>
<evidence type="ECO:0000313" key="2">
    <source>
        <dbReference type="EMBL" id="SBW18907.1"/>
    </source>
</evidence>
<evidence type="ECO:0000313" key="3">
    <source>
        <dbReference type="Proteomes" id="UP000199013"/>
    </source>
</evidence>
<dbReference type="Proteomes" id="UP000199013">
    <property type="component" value="Unassembled WGS sequence"/>
</dbReference>
<dbReference type="EMBL" id="FLUV01000347">
    <property type="protein sequence ID" value="SBW18907.1"/>
    <property type="molecule type" value="Genomic_DNA"/>
</dbReference>
<organism evidence="2 3">
    <name type="scientific">Candidatus Protofrankia californiensis</name>
    <dbReference type="NCBI Taxonomy" id="1839754"/>
    <lineage>
        <taxon>Bacteria</taxon>
        <taxon>Bacillati</taxon>
        <taxon>Actinomycetota</taxon>
        <taxon>Actinomycetes</taxon>
        <taxon>Frankiales</taxon>
        <taxon>Frankiaceae</taxon>
        <taxon>Protofrankia</taxon>
    </lineage>
</organism>
<protein>
    <submittedName>
        <fullName evidence="2">Helix-turn-helix domain-containing protein</fullName>
    </submittedName>
</protein>
<reference evidence="3" key="1">
    <citation type="submission" date="2016-02" db="EMBL/GenBank/DDBJ databases">
        <authorList>
            <person name="Wibberg D."/>
        </authorList>
    </citation>
    <scope>NUCLEOTIDE SEQUENCE [LARGE SCALE GENOMIC DNA]</scope>
</reference>
<name>A0A1C3NUJ1_9ACTN</name>